<dbReference type="RefSeq" id="WP_345124890.1">
    <property type="nucleotide sequence ID" value="NZ_BAABAT010000005.1"/>
</dbReference>
<feature type="domain" description="DUF305" evidence="3">
    <location>
        <begin position="37"/>
        <end position="180"/>
    </location>
</feature>
<proteinExistence type="predicted"/>
<dbReference type="PROSITE" id="PS51257">
    <property type="entry name" value="PROKAR_LIPOPROTEIN"/>
    <property type="match status" value="1"/>
</dbReference>
<feature type="chain" id="PRO_5046298250" evidence="2">
    <location>
        <begin position="22"/>
        <end position="185"/>
    </location>
</feature>
<feature type="signal peptide" evidence="2">
    <location>
        <begin position="1"/>
        <end position="21"/>
    </location>
</feature>
<evidence type="ECO:0000256" key="1">
    <source>
        <dbReference type="SAM" id="MobiDB-lite"/>
    </source>
</evidence>
<dbReference type="InterPro" id="IPR012347">
    <property type="entry name" value="Ferritin-like"/>
</dbReference>
<organism evidence="4 5">
    <name type="scientific">Dactylosporangium darangshiense</name>
    <dbReference type="NCBI Taxonomy" id="579108"/>
    <lineage>
        <taxon>Bacteria</taxon>
        <taxon>Bacillati</taxon>
        <taxon>Actinomycetota</taxon>
        <taxon>Actinomycetes</taxon>
        <taxon>Micromonosporales</taxon>
        <taxon>Micromonosporaceae</taxon>
        <taxon>Dactylosporangium</taxon>
    </lineage>
</organism>
<sequence length="185" mass="20017">MKRFAFLLATFLLAGCAAAPAQPAPAGTEQRVFNDTDVMFSQMMVTHHGQALEMARLARTKAVREDVRTLAAAIDVTETDELKTMQVWLESWSQPPSADPSAHSGHGGAHGTSPDDIKALAAASGTDFETRFLNMFIAHQHNAIGIARMETGTGVNPGALDLAKRIDESRTAEIQQMLRYLNQPA</sequence>
<feature type="region of interest" description="Disordered" evidence="1">
    <location>
        <begin position="93"/>
        <end position="116"/>
    </location>
</feature>
<evidence type="ECO:0000313" key="5">
    <source>
        <dbReference type="Proteomes" id="UP001500620"/>
    </source>
</evidence>
<accession>A0ABP8D6F4</accession>
<dbReference type="Gene3D" id="1.20.1260.10">
    <property type="match status" value="1"/>
</dbReference>
<evidence type="ECO:0000313" key="4">
    <source>
        <dbReference type="EMBL" id="GAA4248008.1"/>
    </source>
</evidence>
<reference evidence="5" key="1">
    <citation type="journal article" date="2019" name="Int. J. Syst. Evol. Microbiol.">
        <title>The Global Catalogue of Microorganisms (GCM) 10K type strain sequencing project: providing services to taxonomists for standard genome sequencing and annotation.</title>
        <authorList>
            <consortium name="The Broad Institute Genomics Platform"/>
            <consortium name="The Broad Institute Genome Sequencing Center for Infectious Disease"/>
            <person name="Wu L."/>
            <person name="Ma J."/>
        </authorList>
    </citation>
    <scope>NUCLEOTIDE SEQUENCE [LARGE SCALE GENOMIC DNA]</scope>
    <source>
        <strain evidence="5">JCM 17441</strain>
    </source>
</reference>
<keyword evidence="2" id="KW-0732">Signal</keyword>
<evidence type="ECO:0000259" key="3">
    <source>
        <dbReference type="Pfam" id="PF03713"/>
    </source>
</evidence>
<protein>
    <submittedName>
        <fullName evidence="4">DUF305 domain-containing protein</fullName>
    </submittedName>
</protein>
<dbReference type="InterPro" id="IPR005183">
    <property type="entry name" value="DUF305_CopM-like"/>
</dbReference>
<dbReference type="PANTHER" id="PTHR36933:SF1">
    <property type="entry name" value="SLL0788 PROTEIN"/>
    <property type="match status" value="1"/>
</dbReference>
<dbReference type="EMBL" id="BAABAT010000005">
    <property type="protein sequence ID" value="GAA4248008.1"/>
    <property type="molecule type" value="Genomic_DNA"/>
</dbReference>
<dbReference type="Pfam" id="PF03713">
    <property type="entry name" value="DUF305"/>
    <property type="match status" value="1"/>
</dbReference>
<evidence type="ECO:0000256" key="2">
    <source>
        <dbReference type="SAM" id="SignalP"/>
    </source>
</evidence>
<name>A0ABP8D6F4_9ACTN</name>
<dbReference type="Proteomes" id="UP001500620">
    <property type="component" value="Unassembled WGS sequence"/>
</dbReference>
<comment type="caution">
    <text evidence="4">The sequence shown here is derived from an EMBL/GenBank/DDBJ whole genome shotgun (WGS) entry which is preliminary data.</text>
</comment>
<gene>
    <name evidence="4" type="ORF">GCM10022255_026270</name>
</gene>
<dbReference type="PANTHER" id="PTHR36933">
    <property type="entry name" value="SLL0788 PROTEIN"/>
    <property type="match status" value="1"/>
</dbReference>
<keyword evidence="5" id="KW-1185">Reference proteome</keyword>